<evidence type="ECO:0000313" key="3">
    <source>
        <dbReference type="Proteomes" id="UP000332933"/>
    </source>
</evidence>
<reference evidence="1" key="2">
    <citation type="submission" date="2019-06" db="EMBL/GenBank/DDBJ databases">
        <title>Genomics analysis of Aphanomyces spp. identifies a new class of oomycete effector associated with host adaptation.</title>
        <authorList>
            <person name="Gaulin E."/>
        </authorList>
    </citation>
    <scope>NUCLEOTIDE SEQUENCE</scope>
    <source>
        <strain evidence="1">CBS 578.67</strain>
    </source>
</reference>
<evidence type="ECO:0000313" key="2">
    <source>
        <dbReference type="EMBL" id="VFT94510.1"/>
    </source>
</evidence>
<accession>A0A485L8H6</accession>
<dbReference type="EMBL" id="VJMH01006290">
    <property type="protein sequence ID" value="KAF0690901.1"/>
    <property type="molecule type" value="Genomic_DNA"/>
</dbReference>
<protein>
    <submittedName>
        <fullName evidence="2">Aste57867_17764 protein</fullName>
    </submittedName>
</protein>
<dbReference type="AlphaFoldDB" id="A0A485L8H6"/>
<dbReference type="EMBL" id="CAADRA010006311">
    <property type="protein sequence ID" value="VFT94510.1"/>
    <property type="molecule type" value="Genomic_DNA"/>
</dbReference>
<name>A0A485L8H6_9STRA</name>
<sequence>MHHHSVPPTAPLGIPPPFPFCEEWPNLPRNSTRWLTPSFQVFPPSDGHPVSLSAAHSMPPAQQFPCSPGMQSEPNRAMEMHGGIEEGYESSEYEYGFVMTDEWAAHFARREKERRQTKKRTAVKAKKAKKVAPPVTDMSHLTYEVTIGQLSGKSLGLASARVDAMERRLEHAFMSEFSNSVTVCLYNA</sequence>
<proteinExistence type="predicted"/>
<evidence type="ECO:0000313" key="1">
    <source>
        <dbReference type="EMBL" id="KAF0690901.1"/>
    </source>
</evidence>
<gene>
    <name evidence="2" type="primary">Aste57867_17764</name>
    <name evidence="1" type="ORF">As57867_017703</name>
    <name evidence="2" type="ORF">ASTE57867_17764</name>
</gene>
<dbReference type="OrthoDB" id="77622at2759"/>
<dbReference type="Proteomes" id="UP000332933">
    <property type="component" value="Unassembled WGS sequence"/>
</dbReference>
<reference evidence="2 3" key="1">
    <citation type="submission" date="2019-03" db="EMBL/GenBank/DDBJ databases">
        <authorList>
            <person name="Gaulin E."/>
            <person name="Dumas B."/>
        </authorList>
    </citation>
    <scope>NUCLEOTIDE SEQUENCE [LARGE SCALE GENOMIC DNA]</scope>
    <source>
        <strain evidence="2">CBS 568.67</strain>
    </source>
</reference>
<keyword evidence="3" id="KW-1185">Reference proteome</keyword>
<organism evidence="2 3">
    <name type="scientific">Aphanomyces stellatus</name>
    <dbReference type="NCBI Taxonomy" id="120398"/>
    <lineage>
        <taxon>Eukaryota</taxon>
        <taxon>Sar</taxon>
        <taxon>Stramenopiles</taxon>
        <taxon>Oomycota</taxon>
        <taxon>Saprolegniomycetes</taxon>
        <taxon>Saprolegniales</taxon>
        <taxon>Verrucalvaceae</taxon>
        <taxon>Aphanomyces</taxon>
    </lineage>
</organism>